<evidence type="ECO:0000313" key="2">
    <source>
        <dbReference type="EMBL" id="MBB3732416.1"/>
    </source>
</evidence>
<feature type="transmembrane region" description="Helical" evidence="1">
    <location>
        <begin position="191"/>
        <end position="209"/>
    </location>
</feature>
<name>A0A7W5VCN6_9ACTN</name>
<dbReference type="Proteomes" id="UP000579945">
    <property type="component" value="Unassembled WGS sequence"/>
</dbReference>
<reference evidence="2 3" key="1">
    <citation type="submission" date="2020-08" db="EMBL/GenBank/DDBJ databases">
        <title>Sequencing the genomes of 1000 actinobacteria strains.</title>
        <authorList>
            <person name="Klenk H.-P."/>
        </authorList>
    </citation>
    <scope>NUCLEOTIDE SEQUENCE [LARGE SCALE GENOMIC DNA]</scope>
    <source>
        <strain evidence="2 3">DSM 44320</strain>
    </source>
</reference>
<feature type="transmembrane region" description="Helical" evidence="1">
    <location>
        <begin position="295"/>
        <end position="315"/>
    </location>
</feature>
<organism evidence="2 3">
    <name type="scientific">Nonomuraea dietziae</name>
    <dbReference type="NCBI Taxonomy" id="65515"/>
    <lineage>
        <taxon>Bacteria</taxon>
        <taxon>Bacillati</taxon>
        <taxon>Actinomycetota</taxon>
        <taxon>Actinomycetes</taxon>
        <taxon>Streptosporangiales</taxon>
        <taxon>Streptosporangiaceae</taxon>
        <taxon>Nonomuraea</taxon>
    </lineage>
</organism>
<gene>
    <name evidence="2" type="ORF">FHR33_008276</name>
</gene>
<evidence type="ECO:0008006" key="4">
    <source>
        <dbReference type="Google" id="ProtNLM"/>
    </source>
</evidence>
<feature type="transmembrane region" description="Helical" evidence="1">
    <location>
        <begin position="162"/>
        <end position="184"/>
    </location>
</feature>
<dbReference type="GeneID" id="95394458"/>
<keyword evidence="1" id="KW-1133">Transmembrane helix</keyword>
<feature type="transmembrane region" description="Helical" evidence="1">
    <location>
        <begin position="72"/>
        <end position="94"/>
    </location>
</feature>
<protein>
    <recommendedName>
        <fullName evidence="4">Transmembrane transport protein</fullName>
    </recommendedName>
</protein>
<keyword evidence="3" id="KW-1185">Reference proteome</keyword>
<dbReference type="EMBL" id="JACIBV010000001">
    <property type="protein sequence ID" value="MBB3732416.1"/>
    <property type="molecule type" value="Genomic_DNA"/>
</dbReference>
<accession>A0A7W5VCN6</accession>
<dbReference type="RefSeq" id="WP_183659384.1">
    <property type="nucleotide sequence ID" value="NZ_BAAAXX010000082.1"/>
</dbReference>
<keyword evidence="1" id="KW-0472">Membrane</keyword>
<proteinExistence type="predicted"/>
<evidence type="ECO:0000256" key="1">
    <source>
        <dbReference type="SAM" id="Phobius"/>
    </source>
</evidence>
<keyword evidence="1" id="KW-0812">Transmembrane</keyword>
<dbReference type="AlphaFoldDB" id="A0A7W5VCN6"/>
<sequence length="323" mass="35060">MLWLTWRQHRMQLLVTVALLAVLGALLLVNGLGAAGFDARNPPPADCASDYRAACAGYTAGMMEWMWAVGDVVGWLPLLAPAMIGAFWGAPLLAREFEHGTDQLTWTQSVTRRRWLIAKVGGLGAAVTLGGLALGAIVGAWLAVFDSSAFPVNFFNTNWFRLVGIGPAAWWLSAFVLGVAAGALIRRTLPAMAVTLAVCALAFFGLLSAPRLYATPERFVQTTAAGSDLVPDTAMVVESYWTDRNGMKRTSDDRQLALAVPCGIDETTKAYAACSFDHGYRQVQLFHPASRFWRFQWMEAGILLLPAFALGGVAVRRTLRPRI</sequence>
<comment type="caution">
    <text evidence="2">The sequence shown here is derived from an EMBL/GenBank/DDBJ whole genome shotgun (WGS) entry which is preliminary data.</text>
</comment>
<feature type="transmembrane region" description="Helical" evidence="1">
    <location>
        <begin position="115"/>
        <end position="142"/>
    </location>
</feature>
<evidence type="ECO:0000313" key="3">
    <source>
        <dbReference type="Proteomes" id="UP000579945"/>
    </source>
</evidence>